<dbReference type="InterPro" id="IPR011006">
    <property type="entry name" value="CheY-like_superfamily"/>
</dbReference>
<evidence type="ECO:0000313" key="7">
    <source>
        <dbReference type="Proteomes" id="UP000198582"/>
    </source>
</evidence>
<dbReference type="AlphaFoldDB" id="A0A1H8YCE4"/>
<evidence type="ECO:0000256" key="3">
    <source>
        <dbReference type="PROSITE-ProRule" id="PRU01091"/>
    </source>
</evidence>
<dbReference type="Proteomes" id="UP000198582">
    <property type="component" value="Unassembled WGS sequence"/>
</dbReference>
<dbReference type="GO" id="GO:0005829">
    <property type="term" value="C:cytosol"/>
    <property type="evidence" value="ECO:0007669"/>
    <property type="project" value="TreeGrafter"/>
</dbReference>
<dbReference type="SUPFAM" id="SSF46894">
    <property type="entry name" value="C-terminal effector domain of the bipartite response regulators"/>
    <property type="match status" value="1"/>
</dbReference>
<dbReference type="CDD" id="cd00383">
    <property type="entry name" value="trans_reg_C"/>
    <property type="match status" value="1"/>
</dbReference>
<organism evidence="6 7">
    <name type="scientific">Amycolatopsis saalfeldensis</name>
    <dbReference type="NCBI Taxonomy" id="394193"/>
    <lineage>
        <taxon>Bacteria</taxon>
        <taxon>Bacillati</taxon>
        <taxon>Actinomycetota</taxon>
        <taxon>Actinomycetes</taxon>
        <taxon>Pseudonocardiales</taxon>
        <taxon>Pseudonocardiaceae</taxon>
        <taxon>Amycolatopsis</taxon>
    </lineage>
</organism>
<proteinExistence type="predicted"/>
<dbReference type="SMART" id="SM00862">
    <property type="entry name" value="Trans_reg_C"/>
    <property type="match status" value="1"/>
</dbReference>
<accession>A0A1H8YCE4</accession>
<keyword evidence="1 3" id="KW-0238">DNA-binding</keyword>
<feature type="domain" description="OmpR/PhoB-type" evidence="5">
    <location>
        <begin position="126"/>
        <end position="221"/>
    </location>
</feature>
<dbReference type="InterPro" id="IPR039420">
    <property type="entry name" value="WalR-like"/>
</dbReference>
<dbReference type="Pfam" id="PF00486">
    <property type="entry name" value="Trans_reg_C"/>
    <property type="match status" value="1"/>
</dbReference>
<feature type="modified residue" description="4-aspartylphosphate" evidence="2">
    <location>
        <position position="53"/>
    </location>
</feature>
<dbReference type="EMBL" id="FOEF01000013">
    <property type="protein sequence ID" value="SEP49756.1"/>
    <property type="molecule type" value="Genomic_DNA"/>
</dbReference>
<evidence type="ECO:0000259" key="4">
    <source>
        <dbReference type="PROSITE" id="PS50110"/>
    </source>
</evidence>
<dbReference type="SUPFAM" id="SSF52172">
    <property type="entry name" value="CheY-like"/>
    <property type="match status" value="1"/>
</dbReference>
<evidence type="ECO:0000256" key="1">
    <source>
        <dbReference type="ARBA" id="ARBA00023125"/>
    </source>
</evidence>
<dbReference type="InterPro" id="IPR001789">
    <property type="entry name" value="Sig_transdc_resp-reg_receiver"/>
</dbReference>
<dbReference type="InterPro" id="IPR001867">
    <property type="entry name" value="OmpR/PhoB-type_DNA-bd"/>
</dbReference>
<name>A0A1H8YCE4_9PSEU</name>
<evidence type="ECO:0000259" key="5">
    <source>
        <dbReference type="PROSITE" id="PS51755"/>
    </source>
</evidence>
<gene>
    <name evidence="6" type="ORF">SAMN04489732_113190</name>
</gene>
<dbReference type="PROSITE" id="PS50110">
    <property type="entry name" value="RESPONSE_REGULATORY"/>
    <property type="match status" value="1"/>
</dbReference>
<dbReference type="Pfam" id="PF00072">
    <property type="entry name" value="Response_reg"/>
    <property type="match status" value="1"/>
</dbReference>
<dbReference type="GO" id="GO:0006355">
    <property type="term" value="P:regulation of DNA-templated transcription"/>
    <property type="evidence" value="ECO:0007669"/>
    <property type="project" value="InterPro"/>
</dbReference>
<evidence type="ECO:0000313" key="6">
    <source>
        <dbReference type="EMBL" id="SEP49756.1"/>
    </source>
</evidence>
<dbReference type="SMART" id="SM00448">
    <property type="entry name" value="REC"/>
    <property type="match status" value="1"/>
</dbReference>
<feature type="domain" description="Response regulatory" evidence="4">
    <location>
        <begin position="4"/>
        <end position="117"/>
    </location>
</feature>
<dbReference type="PROSITE" id="PS51755">
    <property type="entry name" value="OMPR_PHOB"/>
    <property type="match status" value="1"/>
</dbReference>
<dbReference type="GO" id="GO:0000976">
    <property type="term" value="F:transcription cis-regulatory region binding"/>
    <property type="evidence" value="ECO:0007669"/>
    <property type="project" value="TreeGrafter"/>
</dbReference>
<keyword evidence="2" id="KW-0597">Phosphoprotein</keyword>
<dbReference type="Gene3D" id="1.10.10.10">
    <property type="entry name" value="Winged helix-like DNA-binding domain superfamily/Winged helix DNA-binding domain"/>
    <property type="match status" value="1"/>
</dbReference>
<dbReference type="GO" id="GO:0032993">
    <property type="term" value="C:protein-DNA complex"/>
    <property type="evidence" value="ECO:0007669"/>
    <property type="project" value="TreeGrafter"/>
</dbReference>
<dbReference type="InterPro" id="IPR036388">
    <property type="entry name" value="WH-like_DNA-bd_sf"/>
</dbReference>
<keyword evidence="7" id="KW-1185">Reference proteome</keyword>
<protein>
    <submittedName>
        <fullName evidence="6">DNA-binding response regulator, OmpR family, contains REC and winged-helix (WHTH) domain</fullName>
    </submittedName>
</protein>
<dbReference type="InterPro" id="IPR016032">
    <property type="entry name" value="Sig_transdc_resp-reg_C-effctor"/>
</dbReference>
<dbReference type="Gene3D" id="3.40.50.2300">
    <property type="match status" value="1"/>
</dbReference>
<sequence>MVVRVLLTEDDGDLRLAVSTSLRGVGLAVDTAADLTDADLAISVNAYDCAVFDRMLPAGDALPYVGHRRRQGWGVPVLFLTARDTPADILAGLGVGDDYLVKPFEMAELVGRVLSLCRRSPAPSAPAVLRCGDLELDAGRHEVRRAGILLTVTRTEFAVLELLLTRHPEPVPRRDLIRHGWDDLVNPASNVLEVLIRQLRRKLHEPPMIQTVRGVGYRLIPAS</sequence>
<dbReference type="STRING" id="394193.SAMN04489732_113190"/>
<reference evidence="6 7" key="1">
    <citation type="submission" date="2016-10" db="EMBL/GenBank/DDBJ databases">
        <authorList>
            <person name="de Groot N.N."/>
        </authorList>
    </citation>
    <scope>NUCLEOTIDE SEQUENCE [LARGE SCALE GENOMIC DNA]</scope>
    <source>
        <strain evidence="6 7">DSM 44993</strain>
    </source>
</reference>
<feature type="DNA-binding region" description="OmpR/PhoB-type" evidence="3">
    <location>
        <begin position="126"/>
        <end position="221"/>
    </location>
</feature>
<dbReference type="PANTHER" id="PTHR48111:SF36">
    <property type="entry name" value="TRANSCRIPTIONAL REGULATORY PROTEIN CUTR"/>
    <property type="match status" value="1"/>
</dbReference>
<dbReference type="PANTHER" id="PTHR48111">
    <property type="entry name" value="REGULATOR OF RPOS"/>
    <property type="match status" value="1"/>
</dbReference>
<dbReference type="GO" id="GO:0000156">
    <property type="term" value="F:phosphorelay response regulator activity"/>
    <property type="evidence" value="ECO:0007669"/>
    <property type="project" value="TreeGrafter"/>
</dbReference>
<evidence type="ECO:0000256" key="2">
    <source>
        <dbReference type="PROSITE-ProRule" id="PRU00169"/>
    </source>
</evidence>